<reference evidence="1" key="1">
    <citation type="journal article" date="2014" name="Front. Microbiol.">
        <title>High frequency of phylogenetically diverse reductive dehalogenase-homologous genes in deep subseafloor sedimentary metagenomes.</title>
        <authorList>
            <person name="Kawai M."/>
            <person name="Futagami T."/>
            <person name="Toyoda A."/>
            <person name="Takaki Y."/>
            <person name="Nishi S."/>
            <person name="Hori S."/>
            <person name="Arai W."/>
            <person name="Tsubouchi T."/>
            <person name="Morono Y."/>
            <person name="Uchiyama I."/>
            <person name="Ito T."/>
            <person name="Fujiyama A."/>
            <person name="Inagaki F."/>
            <person name="Takami H."/>
        </authorList>
    </citation>
    <scope>NUCLEOTIDE SEQUENCE</scope>
    <source>
        <strain evidence="1">Expedition CK06-06</strain>
    </source>
</reference>
<evidence type="ECO:0000313" key="1">
    <source>
        <dbReference type="EMBL" id="GAI02409.1"/>
    </source>
</evidence>
<dbReference type="InterPro" id="IPR036388">
    <property type="entry name" value="WH-like_DNA-bd_sf"/>
</dbReference>
<organism evidence="1">
    <name type="scientific">marine sediment metagenome</name>
    <dbReference type="NCBI Taxonomy" id="412755"/>
    <lineage>
        <taxon>unclassified sequences</taxon>
        <taxon>metagenomes</taxon>
        <taxon>ecological metagenomes</taxon>
    </lineage>
</organism>
<comment type="caution">
    <text evidence="1">The sequence shown here is derived from an EMBL/GenBank/DDBJ whole genome shotgun (WGS) entry which is preliminary data.</text>
</comment>
<protein>
    <recommendedName>
        <fullName evidence="2">HTH arsR-type domain-containing protein</fullName>
    </recommendedName>
</protein>
<sequence length="66" mass="7550">MREVTTRSGQPIRAVQRELARLEAAGLLSHTMDGNRKYYQINKNCPIFPELKAIFLKTFALGDTLR</sequence>
<name>X1M7R9_9ZZZZ</name>
<dbReference type="EMBL" id="BARV01010832">
    <property type="protein sequence ID" value="GAI02409.1"/>
    <property type="molecule type" value="Genomic_DNA"/>
</dbReference>
<evidence type="ECO:0008006" key="2">
    <source>
        <dbReference type="Google" id="ProtNLM"/>
    </source>
</evidence>
<gene>
    <name evidence="1" type="ORF">S06H3_20811</name>
</gene>
<dbReference type="Gene3D" id="1.10.10.10">
    <property type="entry name" value="Winged helix-like DNA-binding domain superfamily/Winged helix DNA-binding domain"/>
    <property type="match status" value="1"/>
</dbReference>
<proteinExistence type="predicted"/>
<dbReference type="SUPFAM" id="SSF46785">
    <property type="entry name" value="Winged helix' DNA-binding domain"/>
    <property type="match status" value="1"/>
</dbReference>
<feature type="non-terminal residue" evidence="1">
    <location>
        <position position="66"/>
    </location>
</feature>
<dbReference type="InterPro" id="IPR036390">
    <property type="entry name" value="WH_DNA-bd_sf"/>
</dbReference>
<accession>X1M7R9</accession>
<dbReference type="AlphaFoldDB" id="X1M7R9"/>